<dbReference type="AlphaFoldDB" id="A0A7J5TYH5"/>
<evidence type="ECO:0000256" key="1">
    <source>
        <dbReference type="SAM" id="MobiDB-lite"/>
    </source>
</evidence>
<dbReference type="EMBL" id="WELI01000005">
    <property type="protein sequence ID" value="KAB7730121.1"/>
    <property type="molecule type" value="Genomic_DNA"/>
</dbReference>
<dbReference type="RefSeq" id="WP_152124728.1">
    <property type="nucleotide sequence ID" value="NZ_WELI01000005.1"/>
</dbReference>
<dbReference type="InterPro" id="IPR025400">
    <property type="entry name" value="Lin1244/Lin1753-like_N"/>
</dbReference>
<accession>A0A7J5TYH5</accession>
<evidence type="ECO:0000259" key="2">
    <source>
        <dbReference type="Pfam" id="PF14297"/>
    </source>
</evidence>
<keyword evidence="4" id="KW-1185">Reference proteome</keyword>
<dbReference type="Proteomes" id="UP000488299">
    <property type="component" value="Unassembled WGS sequence"/>
</dbReference>
<dbReference type="Pfam" id="PF14297">
    <property type="entry name" value="Lin1244_N"/>
    <property type="match status" value="1"/>
</dbReference>
<proteinExistence type="predicted"/>
<protein>
    <submittedName>
        <fullName evidence="3">DUF4373 domain-containing protein</fullName>
    </submittedName>
</protein>
<reference evidence="3 4" key="1">
    <citation type="submission" date="2019-10" db="EMBL/GenBank/DDBJ databases">
        <title>Rudanella paleaurantiibacter sp. nov., isolated from sludge.</title>
        <authorList>
            <person name="Xu S.Q."/>
        </authorList>
    </citation>
    <scope>NUCLEOTIDE SEQUENCE [LARGE SCALE GENOMIC DNA]</scope>
    <source>
        <strain evidence="3 4">HX-22-17</strain>
    </source>
</reference>
<feature type="compositionally biased region" description="Basic and acidic residues" evidence="1">
    <location>
        <begin position="139"/>
        <end position="151"/>
    </location>
</feature>
<feature type="domain" description="Lin1244/Lin1753-like N-terminal" evidence="2">
    <location>
        <begin position="11"/>
        <end position="103"/>
    </location>
</feature>
<organism evidence="3 4">
    <name type="scientific">Rudanella paleaurantiibacter</name>
    <dbReference type="NCBI Taxonomy" id="2614655"/>
    <lineage>
        <taxon>Bacteria</taxon>
        <taxon>Pseudomonadati</taxon>
        <taxon>Bacteroidota</taxon>
        <taxon>Cytophagia</taxon>
        <taxon>Cytophagales</taxon>
        <taxon>Cytophagaceae</taxon>
        <taxon>Rudanella</taxon>
    </lineage>
</organism>
<feature type="compositionally biased region" description="Polar residues" evidence="1">
    <location>
        <begin position="152"/>
        <end position="163"/>
    </location>
</feature>
<evidence type="ECO:0000313" key="4">
    <source>
        <dbReference type="Proteomes" id="UP000488299"/>
    </source>
</evidence>
<feature type="compositionally biased region" description="Basic and acidic residues" evidence="1">
    <location>
        <begin position="114"/>
        <end position="130"/>
    </location>
</feature>
<feature type="region of interest" description="Disordered" evidence="1">
    <location>
        <begin position="114"/>
        <end position="174"/>
    </location>
</feature>
<sequence>MARPKKVGLEYFPLDCQMDDKILMLEAEHGMEGFGVYVRLLQYCYQQEDGKLDMSVVFRWKTLGKTLGIPAENLRKMVDTMLEIDLFDRMTFENEQKLTSNGIQKRIDKVSALRQKERLRKSEADSKPENELSAGKPDNSARKSAQKERDTNVSLKGKNTSSAPDGACGSDEPKEYSLTHKIRGLVEKEVQGYYWTAKDAKHAQQLGDKLKASYTSTRKSEPTDDDLLKSLLTILKNCSQLGPYYQFHGIPQLNERYNAIIAEIKKMHSGKKSGASPRARHDAKPD</sequence>
<comment type="caution">
    <text evidence="3">The sequence shown here is derived from an EMBL/GenBank/DDBJ whole genome shotgun (WGS) entry which is preliminary data.</text>
</comment>
<name>A0A7J5TYH5_9BACT</name>
<gene>
    <name evidence="3" type="ORF">F5984_13135</name>
</gene>
<evidence type="ECO:0000313" key="3">
    <source>
        <dbReference type="EMBL" id="KAB7730121.1"/>
    </source>
</evidence>